<keyword evidence="4" id="KW-1185">Reference proteome</keyword>
<protein>
    <recommendedName>
        <fullName evidence="2">BTB domain-containing protein</fullName>
    </recommendedName>
</protein>
<dbReference type="Gene3D" id="3.30.710.10">
    <property type="entry name" value="Potassium Channel Kv1.1, Chain A"/>
    <property type="match status" value="1"/>
</dbReference>
<evidence type="ECO:0000256" key="1">
    <source>
        <dbReference type="SAM" id="MobiDB-lite"/>
    </source>
</evidence>
<accession>A0A9P7MAN3</accession>
<dbReference type="EMBL" id="SRPO01000246">
    <property type="protein sequence ID" value="KAG5935676.1"/>
    <property type="molecule type" value="Genomic_DNA"/>
</dbReference>
<organism evidence="3 4">
    <name type="scientific">Claviceps pazoutovae</name>
    <dbReference type="NCBI Taxonomy" id="1649127"/>
    <lineage>
        <taxon>Eukaryota</taxon>
        <taxon>Fungi</taxon>
        <taxon>Dikarya</taxon>
        <taxon>Ascomycota</taxon>
        <taxon>Pezizomycotina</taxon>
        <taxon>Sordariomycetes</taxon>
        <taxon>Hypocreomycetidae</taxon>
        <taxon>Hypocreales</taxon>
        <taxon>Clavicipitaceae</taxon>
        <taxon>Claviceps</taxon>
    </lineage>
</organism>
<dbReference type="CDD" id="cd18186">
    <property type="entry name" value="BTB_POZ_ZBTB_KLHL-like"/>
    <property type="match status" value="1"/>
</dbReference>
<evidence type="ECO:0000259" key="2">
    <source>
        <dbReference type="PROSITE" id="PS50097"/>
    </source>
</evidence>
<dbReference type="AlphaFoldDB" id="A0A9P7MAN3"/>
<evidence type="ECO:0000313" key="3">
    <source>
        <dbReference type="EMBL" id="KAG5935676.1"/>
    </source>
</evidence>
<dbReference type="PROSITE" id="PS50097">
    <property type="entry name" value="BTB"/>
    <property type="match status" value="1"/>
</dbReference>
<dbReference type="Proteomes" id="UP000706124">
    <property type="component" value="Unassembled WGS sequence"/>
</dbReference>
<gene>
    <name evidence="3" type="ORF">E4U60_003017</name>
</gene>
<dbReference type="PANTHER" id="PTHR47843">
    <property type="entry name" value="BTB DOMAIN-CONTAINING PROTEIN-RELATED"/>
    <property type="match status" value="1"/>
</dbReference>
<reference evidence="3 4" key="1">
    <citation type="journal article" date="2020" name="bioRxiv">
        <title>Whole genome comparisons of ergot fungi reveals the divergence and evolution of species within the genus Claviceps are the result of varying mechanisms driving genome evolution and host range expansion.</title>
        <authorList>
            <person name="Wyka S.A."/>
            <person name="Mondo S.J."/>
            <person name="Liu M."/>
            <person name="Dettman J."/>
            <person name="Nalam V."/>
            <person name="Broders K.D."/>
        </authorList>
    </citation>
    <scope>NUCLEOTIDE SEQUENCE [LARGE SCALE GENOMIC DNA]</scope>
    <source>
        <strain evidence="3 4">CCC 1485</strain>
    </source>
</reference>
<dbReference type="OrthoDB" id="9997739at2759"/>
<name>A0A9P7MAN3_9HYPO</name>
<dbReference type="PANTHER" id="PTHR47843:SF2">
    <property type="entry name" value="BTB DOMAIN-CONTAINING PROTEIN"/>
    <property type="match status" value="1"/>
</dbReference>
<dbReference type="SUPFAM" id="SSF54695">
    <property type="entry name" value="POZ domain"/>
    <property type="match status" value="1"/>
</dbReference>
<comment type="caution">
    <text evidence="3">The sequence shown here is derived from an EMBL/GenBank/DDBJ whole genome shotgun (WGS) entry which is preliminary data.</text>
</comment>
<feature type="region of interest" description="Disordered" evidence="1">
    <location>
        <begin position="87"/>
        <end position="118"/>
    </location>
</feature>
<feature type="domain" description="BTB" evidence="2">
    <location>
        <begin position="19"/>
        <end position="88"/>
    </location>
</feature>
<proteinExistence type="predicted"/>
<sequence length="352" mass="39021">MKHTSKMKSLPYKGIIKAQPVKILVGKSKEEVFLHSGLVANNSEALCQMINGASFEGKQGSVVLEDDDVSTISAFAEFIYTGNYDISSDMPTPTTSPPGTSSTVSRHQDNCDDDEEPWKLPQNDYWNKFVQGKEYGFQAPSPASPNPHVYRRTSVHEGTTASAPNFSAGSFKMDYFVDFMSLVDDIDEYYDGARWTEVTPTPSPEPRRQQCTCKTFGYEDNSAATSVLNPGSMDTDYSQFFIAHAKVYIFADRYGVTGLLDLSMPKLHEALCGFRLSKARVGDILALVRFCYEVPCPGKLRRLVASYSAAIMDSEVSRDVAKSFKGLLKEREDFGADVAWFMACRLTGSTEC</sequence>
<dbReference type="InterPro" id="IPR011333">
    <property type="entry name" value="SKP1/BTB/POZ_sf"/>
</dbReference>
<evidence type="ECO:0000313" key="4">
    <source>
        <dbReference type="Proteomes" id="UP000706124"/>
    </source>
</evidence>
<dbReference type="InterPro" id="IPR000210">
    <property type="entry name" value="BTB/POZ_dom"/>
</dbReference>
<feature type="compositionally biased region" description="Low complexity" evidence="1">
    <location>
        <begin position="87"/>
        <end position="105"/>
    </location>
</feature>